<dbReference type="AlphaFoldDB" id="G9YIL7"/>
<dbReference type="Proteomes" id="UP000005481">
    <property type="component" value="Unassembled WGS sequence"/>
</dbReference>
<dbReference type="RefSeq" id="WP_006790478.1">
    <property type="nucleotide sequence ID" value="NZ_JH417603.1"/>
</dbReference>
<evidence type="ECO:0000313" key="2">
    <source>
        <dbReference type="Proteomes" id="UP000005481"/>
    </source>
</evidence>
<dbReference type="HOGENOM" id="CLU_1736744_0_0_9"/>
<protein>
    <submittedName>
        <fullName evidence="1">Uncharacterized protein</fullName>
    </submittedName>
</protein>
<name>G9YIL7_9FIRM</name>
<sequence length="150" mass="16747">MKNVRRFIKNYMSAVLAATVMLTLFLAYRDRVAYEHCILLIRRNTLLRQYDDRAFSHKAQPFPAAAVTELPLRLEEAAAGSEVTLTAVAGNSPSGESYTFTVRGSYGGIIRILNGVDMIFPPLTTELDELTYKDGAAEGVFTVKQRNIKR</sequence>
<evidence type="ECO:0000313" key="1">
    <source>
        <dbReference type="EMBL" id="EHM39470.1"/>
    </source>
</evidence>
<comment type="caution">
    <text evidence="1">The sequence shown here is derived from an EMBL/GenBank/DDBJ whole genome shotgun (WGS) entry which is preliminary data.</text>
</comment>
<gene>
    <name evidence="1" type="ORF">HMPREF0080_01510</name>
</gene>
<accession>G9YIL7</accession>
<keyword evidence="2" id="KW-1185">Reference proteome</keyword>
<proteinExistence type="predicted"/>
<dbReference type="STRING" id="861450.HMPREF0080_01510"/>
<organism evidence="1 2">
    <name type="scientific">Anaeroglobus geminatus F0357</name>
    <dbReference type="NCBI Taxonomy" id="861450"/>
    <lineage>
        <taxon>Bacteria</taxon>
        <taxon>Bacillati</taxon>
        <taxon>Bacillota</taxon>
        <taxon>Negativicutes</taxon>
        <taxon>Veillonellales</taxon>
        <taxon>Veillonellaceae</taxon>
        <taxon>Anaeroglobus</taxon>
    </lineage>
</organism>
<reference evidence="1 2" key="1">
    <citation type="submission" date="2011-08" db="EMBL/GenBank/DDBJ databases">
        <authorList>
            <person name="Weinstock G."/>
            <person name="Sodergren E."/>
            <person name="Clifton S."/>
            <person name="Fulton L."/>
            <person name="Fulton B."/>
            <person name="Courtney L."/>
            <person name="Fronick C."/>
            <person name="Harrison M."/>
            <person name="Strong C."/>
            <person name="Farmer C."/>
            <person name="Delahaunty K."/>
            <person name="Markovic C."/>
            <person name="Hall O."/>
            <person name="Minx P."/>
            <person name="Tomlinson C."/>
            <person name="Mitreva M."/>
            <person name="Hou S."/>
            <person name="Chen J."/>
            <person name="Wollam A."/>
            <person name="Pepin K.H."/>
            <person name="Johnson M."/>
            <person name="Bhonagiri V."/>
            <person name="Zhang X."/>
            <person name="Suruliraj S."/>
            <person name="Warren W."/>
            <person name="Chinwalla A."/>
            <person name="Mardis E.R."/>
            <person name="Wilson R.K."/>
        </authorList>
    </citation>
    <scope>NUCLEOTIDE SEQUENCE [LARGE SCALE GENOMIC DNA]</scope>
    <source>
        <strain evidence="1 2">F0357</strain>
    </source>
</reference>
<dbReference type="EMBL" id="AGCJ01000066">
    <property type="protein sequence ID" value="EHM39470.1"/>
    <property type="molecule type" value="Genomic_DNA"/>
</dbReference>